<evidence type="ECO:0000313" key="2">
    <source>
        <dbReference type="Proteomes" id="UP001260188"/>
    </source>
</evidence>
<dbReference type="EMBL" id="JAVIZA010000001">
    <property type="protein sequence ID" value="MDR6167849.1"/>
    <property type="molecule type" value="Genomic_DNA"/>
</dbReference>
<keyword evidence="2" id="KW-1185">Reference proteome</keyword>
<evidence type="ECO:0000313" key="1">
    <source>
        <dbReference type="EMBL" id="MDR6167849.1"/>
    </source>
</evidence>
<protein>
    <recommendedName>
        <fullName evidence="3">GHMP kinase N-terminal domain-containing protein</fullName>
    </recommendedName>
</protein>
<dbReference type="RefSeq" id="WP_052007666.1">
    <property type="nucleotide sequence ID" value="NZ_JAVIZA010000001.1"/>
</dbReference>
<name>A0ABU1I1S6_9MICO</name>
<comment type="caution">
    <text evidence="1">The sequence shown here is derived from an EMBL/GenBank/DDBJ whole genome shotgun (WGS) entry which is preliminary data.</text>
</comment>
<organism evidence="1 2">
    <name type="scientific">Microbacterium paludicola</name>
    <dbReference type="NCBI Taxonomy" id="300019"/>
    <lineage>
        <taxon>Bacteria</taxon>
        <taxon>Bacillati</taxon>
        <taxon>Actinomycetota</taxon>
        <taxon>Actinomycetes</taxon>
        <taxon>Micrococcales</taxon>
        <taxon>Microbacteriaceae</taxon>
        <taxon>Microbacterium</taxon>
    </lineage>
</organism>
<accession>A0ABU1I1S6</accession>
<dbReference type="Proteomes" id="UP001260188">
    <property type="component" value="Unassembled WGS sequence"/>
</dbReference>
<gene>
    <name evidence="1" type="ORF">QE367_002053</name>
</gene>
<evidence type="ECO:0008006" key="3">
    <source>
        <dbReference type="Google" id="ProtNLM"/>
    </source>
</evidence>
<proteinExistence type="predicted"/>
<reference evidence="1 2" key="1">
    <citation type="submission" date="2023-08" db="EMBL/GenBank/DDBJ databases">
        <title>Functional and genomic diversity of the sorghum phyllosphere microbiome.</title>
        <authorList>
            <person name="Shade A."/>
        </authorList>
    </citation>
    <scope>NUCLEOTIDE SEQUENCE [LARGE SCALE GENOMIC DNA]</scope>
    <source>
        <strain evidence="1 2">SORGH_AS_0919</strain>
    </source>
</reference>
<sequence length="179" mass="18044">MTLTSILPTLRRSIPSPHSRDVWPARTVVTCDDIVVGGISVNRFVELCGLPAVMTAPAVIPVSGGMSSSTATTTVLLLRVMAAGGVDGGTALAVDADLVAAAYAVWSEARLLARVSSAHDHRFAVCGADGERLPGVAVVLPADTGCGDVIAVPCPGALSVGDVRPHPTLAKGLNAGGVE</sequence>